<sequence>MPERNRVTPLGEVVAVPLRGAWTGNRGVVHGGASGREIVRSHTTTAWIVCALEYRGWVAPRWAPGRWTALFFHDEAVALAAGHRPCALCRRPAFTAFRDAVRAATGRTGLRAPELDRVLHAERLGPGRGPRAGRTHRADWAGLPDGVVVLDGGGPRLVLEDRTVAWTAQGYGAALPRPAAGPVVVVTPPTTVAALRHGYRVQVDPCALSAVGRAVDGGDPDPAPGRTAVPTPTSGGVPGGVGVRSGAGQGGTH</sequence>
<feature type="compositionally biased region" description="Gly residues" evidence="1">
    <location>
        <begin position="236"/>
        <end position="253"/>
    </location>
</feature>
<accession>A0A542E0F7</accession>
<evidence type="ECO:0000313" key="3">
    <source>
        <dbReference type="Proteomes" id="UP000317893"/>
    </source>
</evidence>
<reference evidence="2 3" key="1">
    <citation type="submission" date="2019-06" db="EMBL/GenBank/DDBJ databases">
        <title>Sequencing the genomes of 1000 actinobacteria strains.</title>
        <authorList>
            <person name="Klenk H.-P."/>
        </authorList>
    </citation>
    <scope>NUCLEOTIDE SEQUENCE [LARGE SCALE GENOMIC DNA]</scope>
    <source>
        <strain evidence="2 3">DSM 18607</strain>
    </source>
</reference>
<evidence type="ECO:0000313" key="2">
    <source>
        <dbReference type="EMBL" id="TQJ08830.1"/>
    </source>
</evidence>
<comment type="caution">
    <text evidence="2">The sequence shown here is derived from an EMBL/GenBank/DDBJ whole genome shotgun (WGS) entry which is preliminary data.</text>
</comment>
<name>A0A542E0F7_9MICO</name>
<dbReference type="RefSeq" id="WP_211355996.1">
    <property type="nucleotide sequence ID" value="NZ_BAAAPR010000005.1"/>
</dbReference>
<proteinExistence type="predicted"/>
<gene>
    <name evidence="2" type="ORF">FB458_1927</name>
</gene>
<organism evidence="2 3">
    <name type="scientific">Lapillicoccus jejuensis</name>
    <dbReference type="NCBI Taxonomy" id="402171"/>
    <lineage>
        <taxon>Bacteria</taxon>
        <taxon>Bacillati</taxon>
        <taxon>Actinomycetota</taxon>
        <taxon>Actinomycetes</taxon>
        <taxon>Micrococcales</taxon>
        <taxon>Intrasporangiaceae</taxon>
        <taxon>Lapillicoccus</taxon>
    </lineage>
</organism>
<dbReference type="EMBL" id="VFMN01000001">
    <property type="protein sequence ID" value="TQJ08830.1"/>
    <property type="molecule type" value="Genomic_DNA"/>
</dbReference>
<dbReference type="Proteomes" id="UP000317893">
    <property type="component" value="Unassembled WGS sequence"/>
</dbReference>
<dbReference type="AlphaFoldDB" id="A0A542E0F7"/>
<evidence type="ECO:0000256" key="1">
    <source>
        <dbReference type="SAM" id="MobiDB-lite"/>
    </source>
</evidence>
<protein>
    <submittedName>
        <fullName evidence="2">Uncharacterized protein</fullName>
    </submittedName>
</protein>
<keyword evidence="3" id="KW-1185">Reference proteome</keyword>
<feature type="region of interest" description="Disordered" evidence="1">
    <location>
        <begin position="213"/>
        <end position="253"/>
    </location>
</feature>